<evidence type="ECO:0000313" key="3">
    <source>
        <dbReference type="EMBL" id="PHH63072.1"/>
    </source>
</evidence>
<feature type="region of interest" description="Disordered" evidence="1">
    <location>
        <begin position="111"/>
        <end position="203"/>
    </location>
</feature>
<keyword evidence="2" id="KW-0732">Signal</keyword>
<evidence type="ECO:0000256" key="2">
    <source>
        <dbReference type="SAM" id="SignalP"/>
    </source>
</evidence>
<reference evidence="3 4" key="1">
    <citation type="submission" date="2017-06" db="EMBL/GenBank/DDBJ databases">
        <title>Ant-infecting Ophiocordyceps genomes reveal a high diversity of potential behavioral manipulation genes and a possible major role for enterotoxins.</title>
        <authorList>
            <person name="De Bekker C."/>
            <person name="Evans H.C."/>
            <person name="Brachmann A."/>
            <person name="Hughes D.P."/>
        </authorList>
    </citation>
    <scope>NUCLEOTIDE SEQUENCE [LARGE SCALE GENOMIC DNA]</scope>
    <source>
        <strain evidence="3 4">Map64</strain>
    </source>
</reference>
<dbReference type="OrthoDB" id="10668240at2759"/>
<feature type="compositionally biased region" description="Low complexity" evidence="1">
    <location>
        <begin position="178"/>
        <end position="189"/>
    </location>
</feature>
<dbReference type="Proteomes" id="UP000226192">
    <property type="component" value="Unassembled WGS sequence"/>
</dbReference>
<evidence type="ECO:0000313" key="4">
    <source>
        <dbReference type="Proteomes" id="UP000226192"/>
    </source>
</evidence>
<sequence>MSSQSWDFAIAALLSLLLLFRNVDAAPAIPWSGGPLHPLGSPTTSSGALSLGQAPALRWQQVAASVRSGRGGPMAQSLAGASASTSHSLTPQRPPRVLDIQLSKKFGNSLSKIGERPLVQPRVGSTGAGPLSMEPGPSKGEKSDAPQTDGPVPPPRMRHKGATPRPLPPRPVGDRSHLPLTSSHSTTPLGRASGSGTSRHEGAKSGLEAMASNAAGKLQSAGMVTTDALRLTAKKVLSPPAMAWHLAHKKFTSYDSD</sequence>
<proteinExistence type="predicted"/>
<feature type="signal peptide" evidence="2">
    <location>
        <begin position="1"/>
        <end position="25"/>
    </location>
</feature>
<keyword evidence="4" id="KW-1185">Reference proteome</keyword>
<feature type="region of interest" description="Disordered" evidence="1">
    <location>
        <begin position="67"/>
        <end position="97"/>
    </location>
</feature>
<dbReference type="EMBL" id="NJET01000057">
    <property type="protein sequence ID" value="PHH63072.1"/>
    <property type="molecule type" value="Genomic_DNA"/>
</dbReference>
<feature type="compositionally biased region" description="Polar residues" evidence="1">
    <location>
        <begin position="82"/>
        <end position="91"/>
    </location>
</feature>
<gene>
    <name evidence="3" type="ORF">CDD81_6317</name>
</gene>
<accession>A0A2C5Y743</accession>
<name>A0A2C5Y743_9HYPO</name>
<organism evidence="3 4">
    <name type="scientific">Ophiocordyceps australis</name>
    <dbReference type="NCBI Taxonomy" id="1399860"/>
    <lineage>
        <taxon>Eukaryota</taxon>
        <taxon>Fungi</taxon>
        <taxon>Dikarya</taxon>
        <taxon>Ascomycota</taxon>
        <taxon>Pezizomycotina</taxon>
        <taxon>Sordariomycetes</taxon>
        <taxon>Hypocreomycetidae</taxon>
        <taxon>Hypocreales</taxon>
        <taxon>Ophiocordycipitaceae</taxon>
        <taxon>Ophiocordyceps</taxon>
    </lineage>
</organism>
<evidence type="ECO:0000256" key="1">
    <source>
        <dbReference type="SAM" id="MobiDB-lite"/>
    </source>
</evidence>
<dbReference type="AlphaFoldDB" id="A0A2C5Y743"/>
<feature type="chain" id="PRO_5012338224" evidence="2">
    <location>
        <begin position="26"/>
        <end position="257"/>
    </location>
</feature>
<comment type="caution">
    <text evidence="3">The sequence shown here is derived from an EMBL/GenBank/DDBJ whole genome shotgun (WGS) entry which is preliminary data.</text>
</comment>
<protein>
    <submittedName>
        <fullName evidence="3">Uncharacterized protein</fullName>
    </submittedName>
</protein>